<dbReference type="Proteomes" id="UP000236497">
    <property type="component" value="Unassembled WGS sequence"/>
</dbReference>
<dbReference type="InterPro" id="IPR020590">
    <property type="entry name" value="Guanylate_kinase_CS"/>
</dbReference>
<dbReference type="InterPro" id="IPR008144">
    <property type="entry name" value="Guanylate_kin-like_dom"/>
</dbReference>
<gene>
    <name evidence="7" type="ORF">HHT355_2480</name>
</gene>
<keyword evidence="8" id="KW-1185">Reference proteome</keyword>
<dbReference type="GO" id="GO:0004385">
    <property type="term" value="F:GMP kinase activity"/>
    <property type="evidence" value="ECO:0007669"/>
    <property type="project" value="UniProtKB-EC"/>
</dbReference>
<dbReference type="PROSITE" id="PS50052">
    <property type="entry name" value="GUANYLATE_KINASE_2"/>
    <property type="match status" value="1"/>
</dbReference>
<dbReference type="SUPFAM" id="SSF52540">
    <property type="entry name" value="P-loop containing nucleoside triphosphate hydrolases"/>
    <property type="match status" value="1"/>
</dbReference>
<reference evidence="7 8" key="1">
    <citation type="submission" date="2015-06" db="EMBL/GenBank/DDBJ databases">
        <authorList>
            <person name="Wibberg Daniel"/>
        </authorList>
    </citation>
    <scope>NUCLEOTIDE SEQUENCE [LARGE SCALE GENOMIC DNA]</scope>
    <source>
        <strain evidence="7 8">T3/55T</strain>
    </source>
</reference>
<dbReference type="Pfam" id="PF00625">
    <property type="entry name" value="Guanylate_kin"/>
    <property type="match status" value="1"/>
</dbReference>
<dbReference type="InterPro" id="IPR008145">
    <property type="entry name" value="GK/Ca_channel_bsu"/>
</dbReference>
<protein>
    <recommendedName>
        <fullName evidence="6">Guanylate kinase-like domain-containing protein</fullName>
    </recommendedName>
</protein>
<comment type="similarity">
    <text evidence="2">Belongs to the guanylate kinase family.</text>
</comment>
<dbReference type="GO" id="GO:0005829">
    <property type="term" value="C:cytosol"/>
    <property type="evidence" value="ECO:0007669"/>
    <property type="project" value="TreeGrafter"/>
</dbReference>
<keyword evidence="4" id="KW-0418">Kinase</keyword>
<dbReference type="AlphaFoldDB" id="A0A0H5SLL8"/>
<comment type="function">
    <text evidence="1">Essential for recycling GMP and indirectly, cGMP.</text>
</comment>
<evidence type="ECO:0000256" key="1">
    <source>
        <dbReference type="ARBA" id="ARBA00003531"/>
    </source>
</evidence>
<keyword evidence="3" id="KW-0808">Transferase</keyword>
<dbReference type="EMBL" id="CVTD020000027">
    <property type="protein sequence ID" value="CRZ35666.1"/>
    <property type="molecule type" value="Genomic_DNA"/>
</dbReference>
<dbReference type="RefSeq" id="WP_103203739.1">
    <property type="nucleotide sequence ID" value="NZ_CVTD020000027.1"/>
</dbReference>
<evidence type="ECO:0000256" key="3">
    <source>
        <dbReference type="ARBA" id="ARBA00022679"/>
    </source>
</evidence>
<evidence type="ECO:0000256" key="2">
    <source>
        <dbReference type="ARBA" id="ARBA00005790"/>
    </source>
</evidence>
<comment type="catalytic activity">
    <reaction evidence="5">
        <text>GMP + ATP = GDP + ADP</text>
        <dbReference type="Rhea" id="RHEA:20780"/>
        <dbReference type="ChEBI" id="CHEBI:30616"/>
        <dbReference type="ChEBI" id="CHEBI:58115"/>
        <dbReference type="ChEBI" id="CHEBI:58189"/>
        <dbReference type="ChEBI" id="CHEBI:456216"/>
        <dbReference type="EC" id="2.7.4.8"/>
    </reaction>
</comment>
<dbReference type="OrthoDB" id="1033810at2"/>
<evidence type="ECO:0000256" key="4">
    <source>
        <dbReference type="ARBA" id="ARBA00022777"/>
    </source>
</evidence>
<dbReference type="PANTHER" id="PTHR23117">
    <property type="entry name" value="GUANYLATE KINASE-RELATED"/>
    <property type="match status" value="1"/>
</dbReference>
<sequence>MPKIFIIIGKSASGKDTIYKKLLENKELGLKTVVMYTTRPIRVSETDGVEYHFVDEKKFEELKNQNKIIEHRSYNTVHGIWRYFTVNDGQIDLDKNDYLMMGTLESYGQIRDYFGHDKVIPIYIEVDDGTRLMRALLREQKQENPKYTELCRRFLADSIDFSEENIAAYGIKKRYQNTDIDKCIQEITNDIKYYIGRKVII</sequence>
<dbReference type="PANTHER" id="PTHR23117:SF13">
    <property type="entry name" value="GUANYLATE KINASE"/>
    <property type="match status" value="1"/>
</dbReference>
<name>A0A0H5SLL8_HERHM</name>
<organism evidence="7 8">
    <name type="scientific">Herbinix hemicellulosilytica</name>
    <dbReference type="NCBI Taxonomy" id="1564487"/>
    <lineage>
        <taxon>Bacteria</taxon>
        <taxon>Bacillati</taxon>
        <taxon>Bacillota</taxon>
        <taxon>Clostridia</taxon>
        <taxon>Lachnospirales</taxon>
        <taxon>Lachnospiraceae</taxon>
        <taxon>Herbinix</taxon>
    </lineage>
</organism>
<evidence type="ECO:0000259" key="6">
    <source>
        <dbReference type="PROSITE" id="PS50052"/>
    </source>
</evidence>
<evidence type="ECO:0000313" key="7">
    <source>
        <dbReference type="EMBL" id="CRZ35666.1"/>
    </source>
</evidence>
<proteinExistence type="inferred from homology"/>
<dbReference type="SMART" id="SM00072">
    <property type="entry name" value="GuKc"/>
    <property type="match status" value="1"/>
</dbReference>
<dbReference type="Gene3D" id="3.40.50.300">
    <property type="entry name" value="P-loop containing nucleotide triphosphate hydrolases"/>
    <property type="match status" value="1"/>
</dbReference>
<dbReference type="InterPro" id="IPR027417">
    <property type="entry name" value="P-loop_NTPase"/>
</dbReference>
<feature type="domain" description="Guanylate kinase-like" evidence="6">
    <location>
        <begin position="2"/>
        <end position="192"/>
    </location>
</feature>
<dbReference type="PROSITE" id="PS00856">
    <property type="entry name" value="GUANYLATE_KINASE_1"/>
    <property type="match status" value="1"/>
</dbReference>
<evidence type="ECO:0000313" key="8">
    <source>
        <dbReference type="Proteomes" id="UP000236497"/>
    </source>
</evidence>
<evidence type="ECO:0000256" key="5">
    <source>
        <dbReference type="ARBA" id="ARBA00048594"/>
    </source>
</evidence>
<accession>A0A0H5SLL8</accession>